<evidence type="ECO:0000313" key="2">
    <source>
        <dbReference type="Proteomes" id="UP000535182"/>
    </source>
</evidence>
<evidence type="ECO:0000313" key="1">
    <source>
        <dbReference type="EMBL" id="MBB5329694.1"/>
    </source>
</evidence>
<comment type="caution">
    <text evidence="1">The sequence shown here is derived from an EMBL/GenBank/DDBJ whole genome shotgun (WGS) entry which is preliminary data.</text>
</comment>
<accession>A0A9X0U4R6</accession>
<sequence>MFLWGILRKRVFLWWFFDGENVVECVVNVVFWQSLFRGGKMRQIFEIYFLGLPVLGMSVVRKVFSEGRSG</sequence>
<keyword evidence="2" id="KW-1185">Reference proteome</keyword>
<name>A0A9X0U4R6_9BACT</name>
<protein>
    <submittedName>
        <fullName evidence="1">Uncharacterized protein</fullName>
    </submittedName>
</protein>
<dbReference type="AlphaFoldDB" id="A0A9X0U4R6"/>
<reference evidence="1 2" key="1">
    <citation type="submission" date="2020-08" db="EMBL/GenBank/DDBJ databases">
        <title>Genomic Encyclopedia of Type Strains, Phase IV (KMG-V): Genome sequencing to study the core and pangenomes of soil and plant-associated prokaryotes.</title>
        <authorList>
            <person name="Whitman W."/>
        </authorList>
    </citation>
    <scope>NUCLEOTIDE SEQUENCE [LARGE SCALE GENOMIC DNA]</scope>
    <source>
        <strain evidence="1 2">X5P2</strain>
    </source>
</reference>
<dbReference type="Proteomes" id="UP000535182">
    <property type="component" value="Unassembled WGS sequence"/>
</dbReference>
<organism evidence="1 2">
    <name type="scientific">Tunturiibacter gelidiferens</name>
    <dbReference type="NCBI Taxonomy" id="3069689"/>
    <lineage>
        <taxon>Bacteria</taxon>
        <taxon>Pseudomonadati</taxon>
        <taxon>Acidobacteriota</taxon>
        <taxon>Terriglobia</taxon>
        <taxon>Terriglobales</taxon>
        <taxon>Acidobacteriaceae</taxon>
        <taxon>Tunturiibacter</taxon>
    </lineage>
</organism>
<proteinExistence type="predicted"/>
<dbReference type="EMBL" id="JACHEB010000007">
    <property type="protein sequence ID" value="MBB5329694.1"/>
    <property type="molecule type" value="Genomic_DNA"/>
</dbReference>
<gene>
    <name evidence="1" type="ORF">HDF14_003316</name>
</gene>